<comment type="caution">
    <text evidence="6">The sequence shown here is derived from an EMBL/GenBank/DDBJ whole genome shotgun (WGS) entry which is preliminary data.</text>
</comment>
<dbReference type="PANTHER" id="PTHR10361:SF28">
    <property type="entry name" value="P3 PROTEIN-RELATED"/>
    <property type="match status" value="1"/>
</dbReference>
<feature type="transmembrane region" description="Helical" evidence="5">
    <location>
        <begin position="149"/>
        <end position="167"/>
    </location>
</feature>
<keyword evidence="7" id="KW-1185">Reference proteome</keyword>
<dbReference type="PANTHER" id="PTHR10361">
    <property type="entry name" value="SODIUM-BILE ACID COTRANSPORTER"/>
    <property type="match status" value="1"/>
</dbReference>
<dbReference type="GO" id="GO:0016020">
    <property type="term" value="C:membrane"/>
    <property type="evidence" value="ECO:0007669"/>
    <property type="project" value="UniProtKB-SubCell"/>
</dbReference>
<evidence type="ECO:0000256" key="5">
    <source>
        <dbReference type="SAM" id="Phobius"/>
    </source>
</evidence>
<keyword evidence="2 5" id="KW-0812">Transmembrane</keyword>
<dbReference type="Gene3D" id="1.20.1530.20">
    <property type="match status" value="1"/>
</dbReference>
<keyword evidence="4 5" id="KW-0472">Membrane</keyword>
<evidence type="ECO:0000313" key="6">
    <source>
        <dbReference type="EMBL" id="TGK92687.1"/>
    </source>
</evidence>
<name>A0A2M9XY21_9LEPT</name>
<feature type="transmembrane region" description="Helical" evidence="5">
    <location>
        <begin position="47"/>
        <end position="70"/>
    </location>
</feature>
<feature type="transmembrane region" description="Helical" evidence="5">
    <location>
        <begin position="76"/>
        <end position="96"/>
    </location>
</feature>
<gene>
    <name evidence="6" type="ORF">EHQ30_12605</name>
</gene>
<feature type="transmembrane region" description="Helical" evidence="5">
    <location>
        <begin position="187"/>
        <end position="205"/>
    </location>
</feature>
<protein>
    <submittedName>
        <fullName evidence="6">Bile acid:sodium symporter family protein</fullName>
    </submittedName>
</protein>
<evidence type="ECO:0000256" key="1">
    <source>
        <dbReference type="ARBA" id="ARBA00004141"/>
    </source>
</evidence>
<evidence type="ECO:0000256" key="3">
    <source>
        <dbReference type="ARBA" id="ARBA00022989"/>
    </source>
</evidence>
<dbReference type="AlphaFoldDB" id="A0A2M9XY21"/>
<dbReference type="Proteomes" id="UP000297891">
    <property type="component" value="Unassembled WGS sequence"/>
</dbReference>
<comment type="subcellular location">
    <subcellularLocation>
        <location evidence="1">Membrane</location>
        <topology evidence="1">Multi-pass membrane protein</topology>
    </subcellularLocation>
</comment>
<dbReference type="Pfam" id="PF01758">
    <property type="entry name" value="SBF"/>
    <property type="match status" value="1"/>
</dbReference>
<evidence type="ECO:0000256" key="2">
    <source>
        <dbReference type="ARBA" id="ARBA00022692"/>
    </source>
</evidence>
<feature type="transmembrane region" description="Helical" evidence="5">
    <location>
        <begin position="15"/>
        <end position="35"/>
    </location>
</feature>
<evidence type="ECO:0000313" key="7">
    <source>
        <dbReference type="Proteomes" id="UP000297891"/>
    </source>
</evidence>
<feature type="transmembrane region" description="Helical" evidence="5">
    <location>
        <begin position="103"/>
        <end position="129"/>
    </location>
</feature>
<keyword evidence="3 5" id="KW-1133">Transmembrane helix</keyword>
<dbReference type="RefSeq" id="WP_100792023.1">
    <property type="nucleotide sequence ID" value="NZ_NPDQ01000009.1"/>
</dbReference>
<evidence type="ECO:0000256" key="4">
    <source>
        <dbReference type="ARBA" id="ARBA00023136"/>
    </source>
</evidence>
<dbReference type="OrthoDB" id="9806785at2"/>
<organism evidence="6 7">
    <name type="scientific">Leptospira brenneri</name>
    <dbReference type="NCBI Taxonomy" id="2023182"/>
    <lineage>
        <taxon>Bacteria</taxon>
        <taxon>Pseudomonadati</taxon>
        <taxon>Spirochaetota</taxon>
        <taxon>Spirochaetia</taxon>
        <taxon>Leptospirales</taxon>
        <taxon>Leptospiraceae</taxon>
        <taxon>Leptospira</taxon>
    </lineage>
</organism>
<dbReference type="EMBL" id="RQFP01000009">
    <property type="protein sequence ID" value="TGK92687.1"/>
    <property type="molecule type" value="Genomic_DNA"/>
</dbReference>
<dbReference type="InterPro" id="IPR004710">
    <property type="entry name" value="Bilac:Na_transpt"/>
</dbReference>
<dbReference type="InterPro" id="IPR002657">
    <property type="entry name" value="BilAc:Na_symport/Acr3"/>
</dbReference>
<feature type="transmembrane region" description="Helical" evidence="5">
    <location>
        <begin position="211"/>
        <end position="231"/>
    </location>
</feature>
<accession>A0A2M9XY21</accession>
<proteinExistence type="predicted"/>
<reference evidence="6" key="1">
    <citation type="journal article" date="2019" name="PLoS Negl. Trop. Dis.">
        <title>Revisiting the worldwide diversity of Leptospira species in the environment.</title>
        <authorList>
            <person name="Vincent A.T."/>
            <person name="Schiettekatte O."/>
            <person name="Bourhy P."/>
            <person name="Veyrier F.J."/>
            <person name="Picardeau M."/>
        </authorList>
    </citation>
    <scope>NUCLEOTIDE SEQUENCE [LARGE SCALE GENOMIC DNA]</scope>
    <source>
        <strain evidence="6">201800277</strain>
    </source>
</reference>
<sequence length="302" mass="33507">MDINSVRLNFNKDSVYLINALVGFIMFGIALELKLQDFKHLLRYPKPAFVGLFSQYILLPVATLLIIWVINPHPGLALGMVLVAACPGGNMSNFFTHLAKGNLALSVSLTTFSSAFAFILTPIGFFFWGNLLPITREYLKSISVSPYEILVSITVLLVVPLILGILFQKFFPKLTHTVKRAVQRISILLLGFFIVGALASNWKFFKEYIHLLFGLVFVMNLAGLSLGYYFAKLFRLPLGDRKTVAIETGIQNSSLGLAIVFGFFDGLGGMAMICAWWGIWHLIAGAAIATYWNKTAPKELES</sequence>
<dbReference type="InterPro" id="IPR038770">
    <property type="entry name" value="Na+/solute_symporter_sf"/>
</dbReference>